<accession>A0ABU3TK39</accession>
<comment type="caution">
    <text evidence="2">The sequence shown here is derived from an EMBL/GenBank/DDBJ whole genome shotgun (WGS) entry which is preliminary data.</text>
</comment>
<name>A0ABU3TK39_9BACT</name>
<dbReference type="Gene3D" id="3.90.226.10">
    <property type="entry name" value="2-enoyl-CoA Hydratase, Chain A, domain 1"/>
    <property type="match status" value="1"/>
</dbReference>
<gene>
    <name evidence="2" type="ORF">ROI90_14320</name>
</gene>
<dbReference type="Pfam" id="PF00378">
    <property type="entry name" value="ECH_1"/>
    <property type="match status" value="1"/>
</dbReference>
<dbReference type="RefSeq" id="WP_315999041.1">
    <property type="nucleotide sequence ID" value="NZ_JAWDJT010000009.1"/>
</dbReference>
<evidence type="ECO:0000313" key="3">
    <source>
        <dbReference type="Proteomes" id="UP001250698"/>
    </source>
</evidence>
<dbReference type="InterPro" id="IPR051683">
    <property type="entry name" value="Enoyl-CoA_Hydratase/Isomerase"/>
</dbReference>
<proteinExistence type="inferred from homology"/>
<dbReference type="Proteomes" id="UP001250698">
    <property type="component" value="Unassembled WGS sequence"/>
</dbReference>
<dbReference type="InterPro" id="IPR001753">
    <property type="entry name" value="Enoyl-CoA_hydra/iso"/>
</dbReference>
<keyword evidence="3" id="KW-1185">Reference proteome</keyword>
<sequence length="257" mass="26985">MNDILTAGKVETSTDAQGVATISFFHPSHNSLPGALLTELAETITRVGREAATKVIILRSEGEKTFCAGASFDELIAIEDEAQGQVFFSGFAKVINACCTCPKIIIGRVQGKAIGGGVGVAAATDYCFATAQAAVKLSELVVGIGPFVVGPVVERKIGTAAYGQLALDAGEFRSAAWAQEKGLYATVVDSIEVLDAAVAAFATKLAAYNPEALTDLKQVLWAGTDHWDTLLSERAAISGRLVLSDFTRQAIRRFKAG</sequence>
<dbReference type="PANTHER" id="PTHR42964:SF1">
    <property type="entry name" value="POLYKETIDE BIOSYNTHESIS ENOYL-COA HYDRATASE PKSH-RELATED"/>
    <property type="match status" value="1"/>
</dbReference>
<reference evidence="2 3" key="1">
    <citation type="submission" date="2023-10" db="EMBL/GenBank/DDBJ databases">
        <title>Hymenobacter endophyticus sp. nov., an isolate from the leaf tissues of wheat.</title>
        <authorList>
            <person name="Dai Y."/>
        </authorList>
    </citation>
    <scope>NUCLEOTIDE SEQUENCE [LARGE SCALE GENOMIC DNA]</scope>
    <source>
        <strain evidence="2 3">ZK17L-C2</strain>
    </source>
</reference>
<evidence type="ECO:0000313" key="2">
    <source>
        <dbReference type="EMBL" id="MDU0371580.1"/>
    </source>
</evidence>
<protein>
    <submittedName>
        <fullName evidence="2">Enoyl-CoA hydratase/isomerase family protein</fullName>
    </submittedName>
</protein>
<comment type="similarity">
    <text evidence="1">Belongs to the enoyl-CoA hydratase/isomerase family.</text>
</comment>
<evidence type="ECO:0000256" key="1">
    <source>
        <dbReference type="ARBA" id="ARBA00005254"/>
    </source>
</evidence>
<dbReference type="SUPFAM" id="SSF52096">
    <property type="entry name" value="ClpP/crotonase"/>
    <property type="match status" value="1"/>
</dbReference>
<dbReference type="EMBL" id="JAWDJT010000009">
    <property type="protein sequence ID" value="MDU0371580.1"/>
    <property type="molecule type" value="Genomic_DNA"/>
</dbReference>
<dbReference type="PANTHER" id="PTHR42964">
    <property type="entry name" value="ENOYL-COA HYDRATASE"/>
    <property type="match status" value="1"/>
</dbReference>
<dbReference type="InterPro" id="IPR029045">
    <property type="entry name" value="ClpP/crotonase-like_dom_sf"/>
</dbReference>
<dbReference type="CDD" id="cd06558">
    <property type="entry name" value="crotonase-like"/>
    <property type="match status" value="1"/>
</dbReference>
<organism evidence="2 3">
    <name type="scientific">Hymenobacter endophyticus</name>
    <dbReference type="NCBI Taxonomy" id="3076335"/>
    <lineage>
        <taxon>Bacteria</taxon>
        <taxon>Pseudomonadati</taxon>
        <taxon>Bacteroidota</taxon>
        <taxon>Cytophagia</taxon>
        <taxon>Cytophagales</taxon>
        <taxon>Hymenobacteraceae</taxon>
        <taxon>Hymenobacter</taxon>
    </lineage>
</organism>